<name>A0A0G0D8V1_9BACT</name>
<keyword evidence="4 5" id="KW-0472">Membrane</keyword>
<evidence type="ECO:0000313" key="8">
    <source>
        <dbReference type="Proteomes" id="UP000034176"/>
    </source>
</evidence>
<evidence type="ECO:0000259" key="6">
    <source>
        <dbReference type="PROSITE" id="PS51012"/>
    </source>
</evidence>
<feature type="transmembrane region" description="Helical" evidence="5">
    <location>
        <begin position="142"/>
        <end position="165"/>
    </location>
</feature>
<organism evidence="7 8">
    <name type="scientific">Candidatus Gottesmanbacteria bacterium GW2011_GWA1_34_13</name>
    <dbReference type="NCBI Taxonomy" id="1618434"/>
    <lineage>
        <taxon>Bacteria</taxon>
        <taxon>Candidatus Gottesmaniibacteriota</taxon>
    </lineage>
</organism>
<gene>
    <name evidence="7" type="ORF">UR52_C0004G0010</name>
</gene>
<sequence length="263" mass="30257">MNINWQRVWGIILRHLYNFRHAYDRITDAFYWPSLDILIWGLTISALQTAGNTKLLQITMILTGVILWYVIWRGQYEITVSILEELWSENLVNLFVAPISLVEWVIGLLGLGFIKLFITVAFTALVAWFLYAVNIFTLGFILIPFIISLLITGWAFGLFVGGLFLRYGTNIQTLAWAGGYLLMPFSGTYYPLSSLPQWVQKVAMFIPSSYIFEGMRQVLFTHTLDATFLYKSFLLNAIYFSLALWFFVASFKQARKVGLAHLK</sequence>
<protein>
    <recommendedName>
        <fullName evidence="5">Transport permease protein</fullName>
    </recommendedName>
</protein>
<dbReference type="PANTHER" id="PTHR43229">
    <property type="entry name" value="NODULATION PROTEIN J"/>
    <property type="match status" value="1"/>
</dbReference>
<comment type="subcellular location">
    <subcellularLocation>
        <location evidence="5">Cell membrane</location>
        <topology evidence="5">Multi-pass membrane protein</topology>
    </subcellularLocation>
    <subcellularLocation>
        <location evidence="1">Membrane</location>
        <topology evidence="1">Multi-pass membrane protein</topology>
    </subcellularLocation>
</comment>
<comment type="caution">
    <text evidence="7">The sequence shown here is derived from an EMBL/GenBank/DDBJ whole genome shotgun (WGS) entry which is preliminary data.</text>
</comment>
<dbReference type="Proteomes" id="UP000034176">
    <property type="component" value="Unassembled WGS sequence"/>
</dbReference>
<dbReference type="EMBL" id="LBPN01000004">
    <property type="protein sequence ID" value="KKP59725.1"/>
    <property type="molecule type" value="Genomic_DNA"/>
</dbReference>
<dbReference type="STRING" id="1618434.UR52_C0004G0010"/>
<feature type="transmembrane region" description="Helical" evidence="5">
    <location>
        <begin position="174"/>
        <end position="192"/>
    </location>
</feature>
<evidence type="ECO:0000313" key="7">
    <source>
        <dbReference type="EMBL" id="KKP59725.1"/>
    </source>
</evidence>
<evidence type="ECO:0000256" key="4">
    <source>
        <dbReference type="ARBA" id="ARBA00023136"/>
    </source>
</evidence>
<keyword evidence="2 5" id="KW-0812">Transmembrane</keyword>
<evidence type="ECO:0000256" key="2">
    <source>
        <dbReference type="ARBA" id="ARBA00022692"/>
    </source>
</evidence>
<dbReference type="PANTHER" id="PTHR43229:SF2">
    <property type="entry name" value="NODULATION PROTEIN J"/>
    <property type="match status" value="1"/>
</dbReference>
<proteinExistence type="inferred from homology"/>
<keyword evidence="5" id="KW-1003">Cell membrane</keyword>
<evidence type="ECO:0000256" key="1">
    <source>
        <dbReference type="ARBA" id="ARBA00004141"/>
    </source>
</evidence>
<feature type="transmembrane region" description="Helical" evidence="5">
    <location>
        <begin position="54"/>
        <end position="71"/>
    </location>
</feature>
<feature type="transmembrane region" description="Helical" evidence="5">
    <location>
        <begin position="29"/>
        <end position="47"/>
    </location>
</feature>
<dbReference type="GO" id="GO:0005886">
    <property type="term" value="C:plasma membrane"/>
    <property type="evidence" value="ECO:0007669"/>
    <property type="project" value="UniProtKB-SubCell"/>
</dbReference>
<comment type="caution">
    <text evidence="5">Lacks conserved residue(s) required for the propagation of feature annotation.</text>
</comment>
<comment type="similarity">
    <text evidence="5">Belongs to the ABC-2 integral membrane protein family.</text>
</comment>
<dbReference type="InterPro" id="IPR051784">
    <property type="entry name" value="Nod_factor_ABC_transporter"/>
</dbReference>
<dbReference type="AlphaFoldDB" id="A0A0G0D8V1"/>
<dbReference type="PROSITE" id="PS51012">
    <property type="entry name" value="ABC_TM2"/>
    <property type="match status" value="1"/>
</dbReference>
<dbReference type="InterPro" id="IPR047817">
    <property type="entry name" value="ABC2_TM_bact-type"/>
</dbReference>
<feature type="domain" description="ABC transmembrane type-2" evidence="6">
    <location>
        <begin position="24"/>
        <end position="254"/>
    </location>
</feature>
<evidence type="ECO:0000256" key="3">
    <source>
        <dbReference type="ARBA" id="ARBA00022989"/>
    </source>
</evidence>
<dbReference type="Pfam" id="PF01061">
    <property type="entry name" value="ABC2_membrane"/>
    <property type="match status" value="1"/>
</dbReference>
<reference evidence="7 8" key="1">
    <citation type="journal article" date="2015" name="Nature">
        <title>rRNA introns, odd ribosomes, and small enigmatic genomes across a large radiation of phyla.</title>
        <authorList>
            <person name="Brown C.T."/>
            <person name="Hug L.A."/>
            <person name="Thomas B.C."/>
            <person name="Sharon I."/>
            <person name="Castelle C.J."/>
            <person name="Singh A."/>
            <person name="Wilkins M.J."/>
            <person name="Williams K.H."/>
            <person name="Banfield J.F."/>
        </authorList>
    </citation>
    <scope>NUCLEOTIDE SEQUENCE [LARGE SCALE GENOMIC DNA]</scope>
</reference>
<keyword evidence="5" id="KW-0813">Transport</keyword>
<dbReference type="GO" id="GO:0140359">
    <property type="term" value="F:ABC-type transporter activity"/>
    <property type="evidence" value="ECO:0007669"/>
    <property type="project" value="InterPro"/>
</dbReference>
<keyword evidence="3 5" id="KW-1133">Transmembrane helix</keyword>
<dbReference type="InterPro" id="IPR013525">
    <property type="entry name" value="ABC2_TM"/>
</dbReference>
<evidence type="ECO:0000256" key="5">
    <source>
        <dbReference type="RuleBase" id="RU361157"/>
    </source>
</evidence>
<accession>A0A0G0D8V1</accession>
<feature type="transmembrane region" description="Helical" evidence="5">
    <location>
        <begin position="228"/>
        <end position="248"/>
    </location>
</feature>